<feature type="transmembrane region" description="Helical" evidence="1">
    <location>
        <begin position="152"/>
        <end position="173"/>
    </location>
</feature>
<evidence type="ECO:0008006" key="4">
    <source>
        <dbReference type="Google" id="ProtNLM"/>
    </source>
</evidence>
<keyword evidence="1" id="KW-1133">Transmembrane helix</keyword>
<evidence type="ECO:0000256" key="1">
    <source>
        <dbReference type="SAM" id="Phobius"/>
    </source>
</evidence>
<dbReference type="EMBL" id="MPUH01000665">
    <property type="protein sequence ID" value="OMJ75860.1"/>
    <property type="molecule type" value="Genomic_DNA"/>
</dbReference>
<evidence type="ECO:0000313" key="3">
    <source>
        <dbReference type="Proteomes" id="UP000187209"/>
    </source>
</evidence>
<comment type="caution">
    <text evidence="2">The sequence shown here is derived from an EMBL/GenBank/DDBJ whole genome shotgun (WGS) entry which is preliminary data.</text>
</comment>
<keyword evidence="1" id="KW-0472">Membrane</keyword>
<feature type="transmembrane region" description="Helical" evidence="1">
    <location>
        <begin position="32"/>
        <end position="53"/>
    </location>
</feature>
<accession>A0A1R2BGI5</accession>
<dbReference type="AlphaFoldDB" id="A0A1R2BGI5"/>
<reference evidence="2 3" key="1">
    <citation type="submission" date="2016-11" db="EMBL/GenBank/DDBJ databases">
        <title>The macronuclear genome of Stentor coeruleus: a giant cell with tiny introns.</title>
        <authorList>
            <person name="Slabodnick M."/>
            <person name="Ruby J.G."/>
            <person name="Reiff S.B."/>
            <person name="Swart E.C."/>
            <person name="Gosai S."/>
            <person name="Prabakaran S."/>
            <person name="Witkowska E."/>
            <person name="Larue G.E."/>
            <person name="Fisher S."/>
            <person name="Freeman R.M."/>
            <person name="Gunawardena J."/>
            <person name="Chu W."/>
            <person name="Stover N.A."/>
            <person name="Gregory B.D."/>
            <person name="Nowacki M."/>
            <person name="Derisi J."/>
            <person name="Roy S.W."/>
            <person name="Marshall W.F."/>
            <person name="Sood P."/>
        </authorList>
    </citation>
    <scope>NUCLEOTIDE SEQUENCE [LARGE SCALE GENOMIC DNA]</scope>
    <source>
        <strain evidence="2">WM001</strain>
    </source>
</reference>
<keyword evidence="3" id="KW-1185">Reference proteome</keyword>
<sequence length="431" mass="50635">MFIYLSFLINALLIGWEAIQLRTIGRQYFQNIMNIIDFIRCFTTVLFGIFLLYDFEHSIMTWIMIVLNIIRGITGFRAFGNTRYYTKLLQMCFDRMKYFLLIFIYSTLALGIMNSIASNQENITFKSLWSSSFDIIAGTTDSFYQENTIQTITYILAITVNMIIMLNMIISILGDVFDEFQLDAEIYNYSEMADIIFEIDQLLSFRNKKNKLSYLHVCMHAYEKPTDNWKGKIIDIREYLKDKFLNESLKPLIDENNNQIKKIEENAALNFKSMNNIVNTIDEKVTNFNMMNEKNESNYKIIDEKVAVVDEDFITNFKMMNEKNESNFKMMDEKNESNFKMMDEKVVAIDEKVITNFKMMNEKNESNFKATDEKVITNFKMMNEKNESNFKMMDEKMNAFQNKVGEIEGAISSINENIQLLLSVLSKKSDL</sequence>
<evidence type="ECO:0000313" key="2">
    <source>
        <dbReference type="EMBL" id="OMJ75860.1"/>
    </source>
</evidence>
<name>A0A1R2BGI5_9CILI</name>
<proteinExistence type="predicted"/>
<feature type="transmembrane region" description="Helical" evidence="1">
    <location>
        <begin position="98"/>
        <end position="117"/>
    </location>
</feature>
<gene>
    <name evidence="2" type="ORF">SteCoe_24924</name>
</gene>
<dbReference type="Proteomes" id="UP000187209">
    <property type="component" value="Unassembled WGS sequence"/>
</dbReference>
<feature type="transmembrane region" description="Helical" evidence="1">
    <location>
        <begin position="59"/>
        <end position="78"/>
    </location>
</feature>
<protein>
    <recommendedName>
        <fullName evidence="4">Ion transport domain-containing protein</fullName>
    </recommendedName>
</protein>
<keyword evidence="1" id="KW-0812">Transmembrane</keyword>
<organism evidence="2 3">
    <name type="scientific">Stentor coeruleus</name>
    <dbReference type="NCBI Taxonomy" id="5963"/>
    <lineage>
        <taxon>Eukaryota</taxon>
        <taxon>Sar</taxon>
        <taxon>Alveolata</taxon>
        <taxon>Ciliophora</taxon>
        <taxon>Postciliodesmatophora</taxon>
        <taxon>Heterotrichea</taxon>
        <taxon>Heterotrichida</taxon>
        <taxon>Stentoridae</taxon>
        <taxon>Stentor</taxon>
    </lineage>
</organism>